<evidence type="ECO:0000313" key="2">
    <source>
        <dbReference type="Proteomes" id="UP000217790"/>
    </source>
</evidence>
<reference evidence="2" key="1">
    <citation type="journal article" date="2017" name="Nat. Ecol. Evol.">
        <title>Genome expansion and lineage-specific genetic innovations in the forest pathogenic fungi Armillaria.</title>
        <authorList>
            <person name="Sipos G."/>
            <person name="Prasanna A.N."/>
            <person name="Walter M.C."/>
            <person name="O'Connor E."/>
            <person name="Balint B."/>
            <person name="Krizsan K."/>
            <person name="Kiss B."/>
            <person name="Hess J."/>
            <person name="Varga T."/>
            <person name="Slot J."/>
            <person name="Riley R."/>
            <person name="Boka B."/>
            <person name="Rigling D."/>
            <person name="Barry K."/>
            <person name="Lee J."/>
            <person name="Mihaltcheva S."/>
            <person name="LaButti K."/>
            <person name="Lipzen A."/>
            <person name="Waldron R."/>
            <person name="Moloney N.M."/>
            <person name="Sperisen C."/>
            <person name="Kredics L."/>
            <person name="Vagvoelgyi C."/>
            <person name="Patrignani A."/>
            <person name="Fitzpatrick D."/>
            <person name="Nagy I."/>
            <person name="Doyle S."/>
            <person name="Anderson J.B."/>
            <person name="Grigoriev I.V."/>
            <person name="Gueldener U."/>
            <person name="Muensterkoetter M."/>
            <person name="Nagy L.G."/>
        </authorList>
    </citation>
    <scope>NUCLEOTIDE SEQUENCE [LARGE SCALE GENOMIC DNA]</scope>
    <source>
        <strain evidence="2">Ar21-2</strain>
    </source>
</reference>
<sequence>MGWYHSGCWSFREKRVRQNLCSSLQIMTIQVFQEGVGTCSFVPWTSVAAVESNCEVSISSYSSCFSRSSSRPLKYHTRMHELITSLRRSEVYEIEVAGQSHRQPIREASRCDYMT</sequence>
<keyword evidence="2" id="KW-1185">Reference proteome</keyword>
<dbReference type="AlphaFoldDB" id="A0A2H3CYT8"/>
<organism evidence="1 2">
    <name type="scientific">Armillaria gallica</name>
    <name type="common">Bulbous honey fungus</name>
    <name type="synonym">Armillaria bulbosa</name>
    <dbReference type="NCBI Taxonomy" id="47427"/>
    <lineage>
        <taxon>Eukaryota</taxon>
        <taxon>Fungi</taxon>
        <taxon>Dikarya</taxon>
        <taxon>Basidiomycota</taxon>
        <taxon>Agaricomycotina</taxon>
        <taxon>Agaricomycetes</taxon>
        <taxon>Agaricomycetidae</taxon>
        <taxon>Agaricales</taxon>
        <taxon>Marasmiineae</taxon>
        <taxon>Physalacriaceae</taxon>
        <taxon>Armillaria</taxon>
    </lineage>
</organism>
<protein>
    <submittedName>
        <fullName evidence="1">Uncharacterized protein</fullName>
    </submittedName>
</protein>
<accession>A0A2H3CYT8</accession>
<dbReference type="OrthoDB" id="10468152at2759"/>
<dbReference type="Proteomes" id="UP000217790">
    <property type="component" value="Unassembled WGS sequence"/>
</dbReference>
<dbReference type="EMBL" id="KZ293732">
    <property type="protein sequence ID" value="PBK81253.1"/>
    <property type="molecule type" value="Genomic_DNA"/>
</dbReference>
<gene>
    <name evidence="1" type="ORF">ARMGADRAFT_783011</name>
</gene>
<evidence type="ECO:0000313" key="1">
    <source>
        <dbReference type="EMBL" id="PBK81253.1"/>
    </source>
</evidence>
<dbReference type="InParanoid" id="A0A2H3CYT8"/>
<name>A0A2H3CYT8_ARMGA</name>
<proteinExistence type="predicted"/>